<organism evidence="16 17">
    <name type="scientific">Fluviicola chungangensis</name>
    <dbReference type="NCBI Taxonomy" id="2597671"/>
    <lineage>
        <taxon>Bacteria</taxon>
        <taxon>Pseudomonadati</taxon>
        <taxon>Bacteroidota</taxon>
        <taxon>Flavobacteriia</taxon>
        <taxon>Flavobacteriales</taxon>
        <taxon>Crocinitomicaceae</taxon>
        <taxon>Fluviicola</taxon>
    </lineage>
</organism>
<dbReference type="PANTHER" id="PTHR42801:SF4">
    <property type="entry name" value="AHPC_TSA FAMILY PROTEIN"/>
    <property type="match status" value="1"/>
</dbReference>
<dbReference type="EMBL" id="VLPL01000010">
    <property type="protein sequence ID" value="TSJ39987.1"/>
    <property type="molecule type" value="Genomic_DNA"/>
</dbReference>
<dbReference type="InterPro" id="IPR013766">
    <property type="entry name" value="Thioredoxin_domain"/>
</dbReference>
<dbReference type="EC" id="1.11.1.24" evidence="3"/>
<dbReference type="OrthoDB" id="9812811at2"/>
<dbReference type="NCBIfam" id="NF006960">
    <property type="entry name" value="PRK09437.1"/>
    <property type="match status" value="1"/>
</dbReference>
<evidence type="ECO:0000259" key="15">
    <source>
        <dbReference type="PROSITE" id="PS51352"/>
    </source>
</evidence>
<evidence type="ECO:0000256" key="2">
    <source>
        <dbReference type="ARBA" id="ARBA00011245"/>
    </source>
</evidence>
<dbReference type="RefSeq" id="WP_144334403.1">
    <property type="nucleotide sequence ID" value="NZ_VLPL01000010.1"/>
</dbReference>
<feature type="active site" description="Cysteine sulfenic acid (-SOH) intermediate; for peroxidase activity" evidence="13">
    <location>
        <position position="46"/>
    </location>
</feature>
<evidence type="ECO:0000313" key="17">
    <source>
        <dbReference type="Proteomes" id="UP000316008"/>
    </source>
</evidence>
<evidence type="ECO:0000256" key="1">
    <source>
        <dbReference type="ARBA" id="ARBA00003330"/>
    </source>
</evidence>
<feature type="domain" description="Thioredoxin" evidence="15">
    <location>
        <begin position="4"/>
        <end position="152"/>
    </location>
</feature>
<dbReference type="Pfam" id="PF00578">
    <property type="entry name" value="AhpC-TSA"/>
    <property type="match status" value="1"/>
</dbReference>
<comment type="function">
    <text evidence="1">Thiol-specific peroxidase that catalyzes the reduction of hydrogen peroxide and organic hydroperoxides to water and alcohols, respectively. Plays a role in cell protection against oxidative stress by detoxifying peroxides and as sensor of hydrogen peroxide-mediated signaling events.</text>
</comment>
<accession>A0A556MJ97</accession>
<evidence type="ECO:0000256" key="12">
    <source>
        <dbReference type="ARBA" id="ARBA00049091"/>
    </source>
</evidence>
<evidence type="ECO:0000256" key="7">
    <source>
        <dbReference type="ARBA" id="ARBA00023157"/>
    </source>
</evidence>
<gene>
    <name evidence="16" type="ORF">FO442_16915</name>
</gene>
<keyword evidence="5" id="KW-0049">Antioxidant</keyword>
<comment type="caution">
    <text evidence="16">The sequence shown here is derived from an EMBL/GenBank/DDBJ whole genome shotgun (WGS) entry which is preliminary data.</text>
</comment>
<feature type="region of interest" description="Disordered" evidence="14">
    <location>
        <begin position="1"/>
        <end position="22"/>
    </location>
</feature>
<dbReference type="FunFam" id="3.40.30.10:FF:000007">
    <property type="entry name" value="Thioredoxin-dependent thiol peroxidase"/>
    <property type="match status" value="1"/>
</dbReference>
<dbReference type="InterPro" id="IPR036249">
    <property type="entry name" value="Thioredoxin-like_sf"/>
</dbReference>
<keyword evidence="4 16" id="KW-0575">Peroxidase</keyword>
<dbReference type="GO" id="GO:0034599">
    <property type="term" value="P:cellular response to oxidative stress"/>
    <property type="evidence" value="ECO:0007669"/>
    <property type="project" value="TreeGrafter"/>
</dbReference>
<dbReference type="AlphaFoldDB" id="A0A556MJ97"/>
<keyword evidence="6 16" id="KW-0560">Oxidoreductase</keyword>
<dbReference type="CDD" id="cd03017">
    <property type="entry name" value="PRX_BCP"/>
    <property type="match status" value="1"/>
</dbReference>
<dbReference type="Gene3D" id="3.40.30.10">
    <property type="entry name" value="Glutaredoxin"/>
    <property type="match status" value="1"/>
</dbReference>
<dbReference type="GO" id="GO:0005737">
    <property type="term" value="C:cytoplasm"/>
    <property type="evidence" value="ECO:0007669"/>
    <property type="project" value="TreeGrafter"/>
</dbReference>
<evidence type="ECO:0000256" key="6">
    <source>
        <dbReference type="ARBA" id="ARBA00023002"/>
    </source>
</evidence>
<protein>
    <recommendedName>
        <fullName evidence="3">thioredoxin-dependent peroxiredoxin</fullName>
        <ecNumber evidence="3">1.11.1.24</ecNumber>
    </recommendedName>
    <alternativeName>
        <fullName evidence="9">Thioredoxin peroxidase</fullName>
    </alternativeName>
    <alternativeName>
        <fullName evidence="11">Thioredoxin-dependent peroxiredoxin Bcp</fullName>
    </alternativeName>
</protein>
<evidence type="ECO:0000256" key="9">
    <source>
        <dbReference type="ARBA" id="ARBA00032824"/>
    </source>
</evidence>
<keyword evidence="8" id="KW-0676">Redox-active center</keyword>
<dbReference type="InterPro" id="IPR000866">
    <property type="entry name" value="AhpC/TSA"/>
</dbReference>
<keyword evidence="17" id="KW-1185">Reference proteome</keyword>
<sequence length="152" mass="17510">MTGLKVGDRMPDFQGKDQNGKEISNRDFANKKLVIYFYPKDNTPACTNQACSLRDSYQALQQKGYAILGVSMDTEKMHTRFIEKFSLPFSLIADTERKMIDAFKVWGLKKFMGREYDGIHRTTFVINEKGIITHIIEKPKTKIHGEELLNLD</sequence>
<evidence type="ECO:0000256" key="4">
    <source>
        <dbReference type="ARBA" id="ARBA00022559"/>
    </source>
</evidence>
<evidence type="ECO:0000256" key="13">
    <source>
        <dbReference type="PIRSR" id="PIRSR000239-1"/>
    </source>
</evidence>
<keyword evidence="7" id="KW-1015">Disulfide bond</keyword>
<dbReference type="SUPFAM" id="SSF52833">
    <property type="entry name" value="Thioredoxin-like"/>
    <property type="match status" value="1"/>
</dbReference>
<dbReference type="PROSITE" id="PS51352">
    <property type="entry name" value="THIOREDOXIN_2"/>
    <property type="match status" value="1"/>
</dbReference>
<dbReference type="PIRSF" id="PIRSF000239">
    <property type="entry name" value="AHPC"/>
    <property type="match status" value="1"/>
</dbReference>
<dbReference type="InterPro" id="IPR050924">
    <property type="entry name" value="Peroxiredoxin_BCP/PrxQ"/>
</dbReference>
<comment type="subunit">
    <text evidence="2">Monomer.</text>
</comment>
<evidence type="ECO:0000256" key="3">
    <source>
        <dbReference type="ARBA" id="ARBA00013017"/>
    </source>
</evidence>
<evidence type="ECO:0000256" key="10">
    <source>
        <dbReference type="ARBA" id="ARBA00038489"/>
    </source>
</evidence>
<reference evidence="16 17" key="1">
    <citation type="submission" date="2019-07" db="EMBL/GenBank/DDBJ databases">
        <authorList>
            <person name="Huq M.A."/>
        </authorList>
    </citation>
    <scope>NUCLEOTIDE SEQUENCE [LARGE SCALE GENOMIC DNA]</scope>
    <source>
        <strain evidence="16 17">MAH-3</strain>
    </source>
</reference>
<name>A0A556MJ97_9FLAO</name>
<evidence type="ECO:0000256" key="11">
    <source>
        <dbReference type="ARBA" id="ARBA00042639"/>
    </source>
</evidence>
<evidence type="ECO:0000256" key="8">
    <source>
        <dbReference type="ARBA" id="ARBA00023284"/>
    </source>
</evidence>
<evidence type="ECO:0000256" key="5">
    <source>
        <dbReference type="ARBA" id="ARBA00022862"/>
    </source>
</evidence>
<proteinExistence type="inferred from homology"/>
<evidence type="ECO:0000256" key="14">
    <source>
        <dbReference type="SAM" id="MobiDB-lite"/>
    </source>
</evidence>
<comment type="similarity">
    <text evidence="10">Belongs to the peroxiredoxin family. BCP/PrxQ subfamily.</text>
</comment>
<dbReference type="GO" id="GO:0008379">
    <property type="term" value="F:thioredoxin peroxidase activity"/>
    <property type="evidence" value="ECO:0007669"/>
    <property type="project" value="TreeGrafter"/>
</dbReference>
<dbReference type="PANTHER" id="PTHR42801">
    <property type="entry name" value="THIOREDOXIN-DEPENDENT PEROXIDE REDUCTASE"/>
    <property type="match status" value="1"/>
</dbReference>
<dbReference type="InterPro" id="IPR024706">
    <property type="entry name" value="Peroxiredoxin_AhpC-typ"/>
</dbReference>
<comment type="catalytic activity">
    <reaction evidence="12">
        <text>a hydroperoxide + [thioredoxin]-dithiol = an alcohol + [thioredoxin]-disulfide + H2O</text>
        <dbReference type="Rhea" id="RHEA:62620"/>
        <dbReference type="Rhea" id="RHEA-COMP:10698"/>
        <dbReference type="Rhea" id="RHEA-COMP:10700"/>
        <dbReference type="ChEBI" id="CHEBI:15377"/>
        <dbReference type="ChEBI" id="CHEBI:29950"/>
        <dbReference type="ChEBI" id="CHEBI:30879"/>
        <dbReference type="ChEBI" id="CHEBI:35924"/>
        <dbReference type="ChEBI" id="CHEBI:50058"/>
        <dbReference type="EC" id="1.11.1.24"/>
    </reaction>
</comment>
<evidence type="ECO:0000313" key="16">
    <source>
        <dbReference type="EMBL" id="TSJ39987.1"/>
    </source>
</evidence>
<dbReference type="Proteomes" id="UP000316008">
    <property type="component" value="Unassembled WGS sequence"/>
</dbReference>
<dbReference type="GO" id="GO:0045454">
    <property type="term" value="P:cell redox homeostasis"/>
    <property type="evidence" value="ECO:0007669"/>
    <property type="project" value="TreeGrafter"/>
</dbReference>